<feature type="transmembrane region" description="Helical" evidence="6">
    <location>
        <begin position="98"/>
        <end position="117"/>
    </location>
</feature>
<reference evidence="7 8" key="1">
    <citation type="journal article" date="2011" name="J. Bacteriol.">
        <title>Complete genome sequence of Polymorphum gilvum SL003B-26A1T, a crude oil-degrading bacterium from oil-polluted saline soil.</title>
        <authorList>
            <person name="Li S.G."/>
            <person name="Tang Y.Q."/>
            <person name="Nie Y."/>
            <person name="Cai M."/>
            <person name="Wu X.L."/>
        </authorList>
    </citation>
    <scope>NUCLEOTIDE SEQUENCE [LARGE SCALE GENOMIC DNA]</scope>
    <source>
        <strain evidence="8">LMG 25793 / CGMCC 1.9160 / SL003B-26A1</strain>
    </source>
</reference>
<comment type="subcellular location">
    <subcellularLocation>
        <location evidence="1">Membrane</location>
        <topology evidence="1">Multi-pass membrane protein</topology>
    </subcellularLocation>
</comment>
<dbReference type="Pfam" id="PF03073">
    <property type="entry name" value="TspO_MBR"/>
    <property type="match status" value="1"/>
</dbReference>
<evidence type="ECO:0000256" key="2">
    <source>
        <dbReference type="ARBA" id="ARBA00007524"/>
    </source>
</evidence>
<keyword evidence="3 6" id="KW-0812">Transmembrane</keyword>
<evidence type="ECO:0000256" key="1">
    <source>
        <dbReference type="ARBA" id="ARBA00004141"/>
    </source>
</evidence>
<dbReference type="Proteomes" id="UP000008130">
    <property type="component" value="Chromosome"/>
</dbReference>
<feature type="transmembrane region" description="Helical" evidence="6">
    <location>
        <begin position="74"/>
        <end position="92"/>
    </location>
</feature>
<evidence type="ECO:0000256" key="6">
    <source>
        <dbReference type="SAM" id="Phobius"/>
    </source>
</evidence>
<keyword evidence="5 6" id="KW-0472">Membrane</keyword>
<evidence type="ECO:0000313" key="7">
    <source>
        <dbReference type="EMBL" id="ADZ68663.1"/>
    </source>
</evidence>
<proteinExistence type="inferred from homology"/>
<sequence length="148" mass="15951">MPTVVLFLFAVVGGGLVIGATNMPGAWYQGLVKPPFTPPNWLFAPAWTLLYALIALAGARAFQRRVSTPALFRLWLGQMALNFAWSPAVFTLHSLTLGLVVILALLTAIGAFIHLAWKTDRTAALLFLPYAGWVALATYLNAGLVALN</sequence>
<feature type="transmembrane region" description="Helical" evidence="6">
    <location>
        <begin position="124"/>
        <end position="147"/>
    </location>
</feature>
<dbReference type="GO" id="GO:0033013">
    <property type="term" value="P:tetrapyrrole metabolic process"/>
    <property type="evidence" value="ECO:0007669"/>
    <property type="project" value="UniProtKB-ARBA"/>
</dbReference>
<dbReference type="FunFam" id="1.20.1260.100:FF:000001">
    <property type="entry name" value="translocator protein 2"/>
    <property type="match status" value="1"/>
</dbReference>
<comment type="similarity">
    <text evidence="2">Belongs to the TspO/BZRP family.</text>
</comment>
<dbReference type="CDD" id="cd15904">
    <property type="entry name" value="TSPO_MBR"/>
    <property type="match status" value="1"/>
</dbReference>
<dbReference type="PANTHER" id="PTHR10057:SF0">
    <property type="entry name" value="TRANSLOCATOR PROTEIN"/>
    <property type="match status" value="1"/>
</dbReference>
<evidence type="ECO:0000256" key="5">
    <source>
        <dbReference type="ARBA" id="ARBA00023136"/>
    </source>
</evidence>
<dbReference type="PANTHER" id="PTHR10057">
    <property type="entry name" value="PERIPHERAL-TYPE BENZODIAZEPINE RECEPTOR"/>
    <property type="match status" value="1"/>
</dbReference>
<dbReference type="AlphaFoldDB" id="F2J0C9"/>
<keyword evidence="8" id="KW-1185">Reference proteome</keyword>
<organism evidence="7 8">
    <name type="scientific">Polymorphum gilvum (strain LMG 25793 / CGMCC 1.9160 / SL003B-26A1)</name>
    <dbReference type="NCBI Taxonomy" id="991905"/>
    <lineage>
        <taxon>Bacteria</taxon>
        <taxon>Pseudomonadati</taxon>
        <taxon>Pseudomonadota</taxon>
        <taxon>Alphaproteobacteria</taxon>
        <taxon>Rhodobacterales</taxon>
        <taxon>Paracoccaceae</taxon>
        <taxon>Polymorphum</taxon>
    </lineage>
</organism>
<accession>F2J0C9</accession>
<protein>
    <submittedName>
        <fullName evidence="7">TSPO-like protein</fullName>
    </submittedName>
</protein>
<evidence type="ECO:0000256" key="4">
    <source>
        <dbReference type="ARBA" id="ARBA00022989"/>
    </source>
</evidence>
<dbReference type="HOGENOM" id="CLU_091805_2_0_5"/>
<keyword evidence="4 6" id="KW-1133">Transmembrane helix</keyword>
<dbReference type="KEGG" id="pgv:SL003B_0225"/>
<evidence type="ECO:0000313" key="8">
    <source>
        <dbReference type="Proteomes" id="UP000008130"/>
    </source>
</evidence>
<dbReference type="PIRSF" id="PIRSF005859">
    <property type="entry name" value="PBR"/>
    <property type="match status" value="1"/>
</dbReference>
<name>F2J0C9_POLGS</name>
<dbReference type="InterPro" id="IPR038330">
    <property type="entry name" value="TspO/MBR-related_sf"/>
</dbReference>
<dbReference type="STRING" id="991905.SL003B_0225"/>
<evidence type="ECO:0000256" key="3">
    <source>
        <dbReference type="ARBA" id="ARBA00022692"/>
    </source>
</evidence>
<dbReference type="PATRIC" id="fig|991905.3.peg.229"/>
<feature type="transmembrane region" description="Helical" evidence="6">
    <location>
        <begin position="43"/>
        <end position="62"/>
    </location>
</feature>
<dbReference type="eggNOG" id="COG3476">
    <property type="taxonomic scope" value="Bacteria"/>
</dbReference>
<dbReference type="GO" id="GO:0016020">
    <property type="term" value="C:membrane"/>
    <property type="evidence" value="ECO:0007669"/>
    <property type="project" value="UniProtKB-SubCell"/>
</dbReference>
<dbReference type="Gene3D" id="1.20.1260.100">
    <property type="entry name" value="TspO/MBR protein"/>
    <property type="match status" value="1"/>
</dbReference>
<dbReference type="InterPro" id="IPR004307">
    <property type="entry name" value="TspO_MBR"/>
</dbReference>
<dbReference type="EMBL" id="CP002568">
    <property type="protein sequence ID" value="ADZ68663.1"/>
    <property type="molecule type" value="Genomic_DNA"/>
</dbReference>
<gene>
    <name evidence="7" type="primary">tspO</name>
    <name evidence="7" type="ordered locus">SL003B_0225</name>
</gene>